<dbReference type="OrthoDB" id="16820at2759"/>
<organism evidence="7 8">
    <name type="scientific">Coleophoma crateriformis</name>
    <dbReference type="NCBI Taxonomy" id="565419"/>
    <lineage>
        <taxon>Eukaryota</taxon>
        <taxon>Fungi</taxon>
        <taxon>Dikarya</taxon>
        <taxon>Ascomycota</taxon>
        <taxon>Pezizomycotina</taxon>
        <taxon>Leotiomycetes</taxon>
        <taxon>Helotiales</taxon>
        <taxon>Dermateaceae</taxon>
        <taxon>Coleophoma</taxon>
    </lineage>
</organism>
<dbReference type="SUPFAM" id="SSF54373">
    <property type="entry name" value="FAD-linked reductases, C-terminal domain"/>
    <property type="match status" value="1"/>
</dbReference>
<keyword evidence="2" id="KW-0285">Flavoprotein</keyword>
<dbReference type="Pfam" id="PF01494">
    <property type="entry name" value="FAD_binding_3"/>
    <property type="match status" value="1"/>
</dbReference>
<name>A0A3D8QC90_9HELO</name>
<dbReference type="InterPro" id="IPR050493">
    <property type="entry name" value="FAD-dep_Monooxygenase_BioMet"/>
</dbReference>
<keyword evidence="8" id="KW-1185">Reference proteome</keyword>
<dbReference type="SUPFAM" id="SSF51905">
    <property type="entry name" value="FAD/NAD(P)-binding domain"/>
    <property type="match status" value="1"/>
</dbReference>
<reference evidence="7 8" key="1">
    <citation type="journal article" date="2018" name="IMA Fungus">
        <title>IMA Genome-F 9: Draft genome sequence of Annulohypoxylon stygium, Aspergillus mulundensis, Berkeleyomyces basicola (syn. Thielaviopsis basicola), Ceratocystis smalleyi, two Cercospora beticola strains, Coleophoma cylindrospora, Fusarium fracticaudum, Phialophora cf. hyalina, and Morchella septimelata.</title>
        <authorList>
            <person name="Wingfield B.D."/>
            <person name="Bills G.F."/>
            <person name="Dong Y."/>
            <person name="Huang W."/>
            <person name="Nel W.J."/>
            <person name="Swalarsk-Parry B.S."/>
            <person name="Vaghefi N."/>
            <person name="Wilken P.M."/>
            <person name="An Z."/>
            <person name="de Beer Z.W."/>
            <person name="De Vos L."/>
            <person name="Chen L."/>
            <person name="Duong T.A."/>
            <person name="Gao Y."/>
            <person name="Hammerbacher A."/>
            <person name="Kikkert J.R."/>
            <person name="Li Y."/>
            <person name="Li H."/>
            <person name="Li K."/>
            <person name="Li Q."/>
            <person name="Liu X."/>
            <person name="Ma X."/>
            <person name="Naidoo K."/>
            <person name="Pethybridge S.J."/>
            <person name="Sun J."/>
            <person name="Steenkamp E.T."/>
            <person name="van der Nest M.A."/>
            <person name="van Wyk S."/>
            <person name="Wingfield M.J."/>
            <person name="Xiong C."/>
            <person name="Yue Q."/>
            <person name="Zhang X."/>
        </authorList>
    </citation>
    <scope>NUCLEOTIDE SEQUENCE [LARGE SCALE GENOMIC DNA]</scope>
    <source>
        <strain evidence="7 8">BP5796</strain>
    </source>
</reference>
<dbReference type="EMBL" id="PDLN01000020">
    <property type="protein sequence ID" value="RDW59218.1"/>
    <property type="molecule type" value="Genomic_DNA"/>
</dbReference>
<dbReference type="GO" id="GO:0004497">
    <property type="term" value="F:monooxygenase activity"/>
    <property type="evidence" value="ECO:0007669"/>
    <property type="project" value="UniProtKB-KW"/>
</dbReference>
<dbReference type="PANTHER" id="PTHR13789">
    <property type="entry name" value="MONOOXYGENASE"/>
    <property type="match status" value="1"/>
</dbReference>
<dbReference type="AlphaFoldDB" id="A0A3D8QC90"/>
<dbReference type="GO" id="GO:0071949">
    <property type="term" value="F:FAD binding"/>
    <property type="evidence" value="ECO:0007669"/>
    <property type="project" value="InterPro"/>
</dbReference>
<dbReference type="InterPro" id="IPR002938">
    <property type="entry name" value="FAD-bd"/>
</dbReference>
<proteinExistence type="inferred from homology"/>
<dbReference type="Gene3D" id="3.50.50.60">
    <property type="entry name" value="FAD/NAD(P)-binding domain"/>
    <property type="match status" value="1"/>
</dbReference>
<dbReference type="PANTHER" id="PTHR13789:SF242">
    <property type="entry name" value="FAD-BINDING DOMAIN-CONTAINING PROTEIN"/>
    <property type="match status" value="1"/>
</dbReference>
<evidence type="ECO:0000313" key="7">
    <source>
        <dbReference type="EMBL" id="RDW59218.1"/>
    </source>
</evidence>
<gene>
    <name evidence="7" type="ORF">BP5796_12142</name>
</gene>
<keyword evidence="4" id="KW-0560">Oxidoreductase</keyword>
<protein>
    <recommendedName>
        <fullName evidence="6">FAD-binding domain-containing protein</fullName>
    </recommendedName>
</protein>
<evidence type="ECO:0000256" key="3">
    <source>
        <dbReference type="ARBA" id="ARBA00022827"/>
    </source>
</evidence>
<accession>A0A3D8QC90</accession>
<evidence type="ECO:0000256" key="5">
    <source>
        <dbReference type="ARBA" id="ARBA00023033"/>
    </source>
</evidence>
<dbReference type="Proteomes" id="UP000256328">
    <property type="component" value="Unassembled WGS sequence"/>
</dbReference>
<comment type="caution">
    <text evidence="7">The sequence shown here is derived from an EMBL/GenBank/DDBJ whole genome shotgun (WGS) entry which is preliminary data.</text>
</comment>
<dbReference type="PRINTS" id="PR00420">
    <property type="entry name" value="RNGMNOXGNASE"/>
</dbReference>
<feature type="domain" description="FAD-binding" evidence="6">
    <location>
        <begin position="6"/>
        <end position="355"/>
    </location>
</feature>
<evidence type="ECO:0000256" key="1">
    <source>
        <dbReference type="ARBA" id="ARBA00007992"/>
    </source>
</evidence>
<sequence length="425" mass="47134">MSTQKLKVVIVGGGIGELSAAIAIQIAGHNVTVLEAEEEINEVGAGLQFSANATRILIKWGLDKSIMKDVVEPYNCIMKRWEDGKIISKLPLHDYHREAYGAPFWDIHRHDLIKTLYQRALELGADIRVNSKVVDIEFESGTVILHDGQVFQGDLVVGADGLNSTCRKKLVPTETPEYTGDMAFRVLLNLADLAPNDPDFIEMATKPQCTYWLGPNGHAIVYILKGGKQINLVAVAPDDLPAGVIRAPCSVADVFKHFKNWDPLLQKIISQVPVIYKWKLHKRPELNKWNHPCGRFTLLGDAVHPTLPYLSQGAGISLEDAAVLGQVLTEPISLSQALTKYEELRRPRTTKIVKAATQQQYWYHLADGEAQKERDAIMGAEVSCIGDPFLWREPVFAPWLYGYDAYEEAHKAAGKSSAFANGNSN</sequence>
<dbReference type="InterPro" id="IPR036188">
    <property type="entry name" value="FAD/NAD-bd_sf"/>
</dbReference>
<comment type="similarity">
    <text evidence="1">Belongs to the paxM FAD-dependent monooxygenase family.</text>
</comment>
<evidence type="ECO:0000313" key="8">
    <source>
        <dbReference type="Proteomes" id="UP000256328"/>
    </source>
</evidence>
<keyword evidence="5" id="KW-0503">Monooxygenase</keyword>
<keyword evidence="3" id="KW-0274">FAD</keyword>
<evidence type="ECO:0000259" key="6">
    <source>
        <dbReference type="Pfam" id="PF01494"/>
    </source>
</evidence>
<evidence type="ECO:0000256" key="2">
    <source>
        <dbReference type="ARBA" id="ARBA00022630"/>
    </source>
</evidence>
<evidence type="ECO:0000256" key="4">
    <source>
        <dbReference type="ARBA" id="ARBA00023002"/>
    </source>
</evidence>